<evidence type="ECO:0000313" key="3">
    <source>
        <dbReference type="EMBL" id="CAA7054425.1"/>
    </source>
</evidence>
<dbReference type="InterPro" id="IPR057670">
    <property type="entry name" value="SH3_retrovirus"/>
</dbReference>
<protein>
    <recommendedName>
        <fullName evidence="2">Retroviral polymerase SH3-like domain-containing protein</fullName>
    </recommendedName>
</protein>
<comment type="caution">
    <text evidence="3">The sequence shown here is derived from an EMBL/GenBank/DDBJ whole genome shotgun (WGS) entry which is preliminary data.</text>
</comment>
<proteinExistence type="predicted"/>
<organism evidence="3 4">
    <name type="scientific">Microthlaspi erraticum</name>
    <dbReference type="NCBI Taxonomy" id="1685480"/>
    <lineage>
        <taxon>Eukaryota</taxon>
        <taxon>Viridiplantae</taxon>
        <taxon>Streptophyta</taxon>
        <taxon>Embryophyta</taxon>
        <taxon>Tracheophyta</taxon>
        <taxon>Spermatophyta</taxon>
        <taxon>Magnoliopsida</taxon>
        <taxon>eudicotyledons</taxon>
        <taxon>Gunneridae</taxon>
        <taxon>Pentapetalae</taxon>
        <taxon>rosids</taxon>
        <taxon>malvids</taxon>
        <taxon>Brassicales</taxon>
        <taxon>Brassicaceae</taxon>
        <taxon>Coluteocarpeae</taxon>
        <taxon>Microthlaspi</taxon>
    </lineage>
</organism>
<evidence type="ECO:0000313" key="4">
    <source>
        <dbReference type="Proteomes" id="UP000467841"/>
    </source>
</evidence>
<accession>A0A6D2KMX4</accession>
<keyword evidence="4" id="KW-1185">Reference proteome</keyword>
<feature type="region of interest" description="Disordered" evidence="1">
    <location>
        <begin position="124"/>
        <end position="163"/>
    </location>
</feature>
<dbReference type="Proteomes" id="UP000467841">
    <property type="component" value="Unassembled WGS sequence"/>
</dbReference>
<reference evidence="3" key="1">
    <citation type="submission" date="2020-01" db="EMBL/GenBank/DDBJ databases">
        <authorList>
            <person name="Mishra B."/>
        </authorList>
    </citation>
    <scope>NUCLEOTIDE SEQUENCE [LARGE SCALE GENOMIC DNA]</scope>
</reference>
<feature type="compositionally biased region" description="Acidic residues" evidence="1">
    <location>
        <begin position="152"/>
        <end position="163"/>
    </location>
</feature>
<dbReference type="EMBL" id="CACVBM020001573">
    <property type="protein sequence ID" value="CAA7054425.1"/>
    <property type="molecule type" value="Genomic_DNA"/>
</dbReference>
<name>A0A6D2KMX4_9BRAS</name>
<dbReference type="PANTHER" id="PTHR42648:SF28">
    <property type="entry name" value="TRANSPOSON-ENCODED PROTEIN WITH RIBONUCLEASE H-LIKE AND RETROVIRUS ZINC FINGER-LIKE DOMAINS"/>
    <property type="match status" value="1"/>
</dbReference>
<evidence type="ECO:0000259" key="2">
    <source>
        <dbReference type="Pfam" id="PF25597"/>
    </source>
</evidence>
<gene>
    <name evidence="3" type="ORF">MERR_LOCUS41661</name>
</gene>
<dbReference type="PANTHER" id="PTHR42648">
    <property type="entry name" value="TRANSPOSASE, PUTATIVE-RELATED"/>
    <property type="match status" value="1"/>
</dbReference>
<sequence>MEKVRCMLSESGFGEEFWAEAASTAAYLINRSPCSAIDHNVPEELWLNRKPGYKHLRRFGSVAYGTKGYKVWLLEEEKCVISRNVIFHEEQVFKDLGNETEKVTEGNLETGQSSETREIEIVAETSSEEQQGRQQVTENLVPGGATENGSNETEEEEEEQYDEDVVDLAGYQLAKDRKMRTTAPPARFNDYNMVAFALLVAEDLDIEEPQCYHEAMNSPEWEEWNDSMGDEMTSLAKNRIWILLIDLKTRKSLVAGGCTERKLGFREWS</sequence>
<feature type="domain" description="Retroviral polymerase SH3-like" evidence="2">
    <location>
        <begin position="64"/>
        <end position="96"/>
    </location>
</feature>
<dbReference type="InterPro" id="IPR039537">
    <property type="entry name" value="Retrotran_Ty1/copia-like"/>
</dbReference>
<dbReference type="Pfam" id="PF25597">
    <property type="entry name" value="SH3_retrovirus"/>
    <property type="match status" value="1"/>
</dbReference>
<dbReference type="AlphaFoldDB" id="A0A6D2KMX4"/>
<evidence type="ECO:0000256" key="1">
    <source>
        <dbReference type="SAM" id="MobiDB-lite"/>
    </source>
</evidence>
<dbReference type="OrthoDB" id="6776856at2759"/>
<feature type="compositionally biased region" description="Polar residues" evidence="1">
    <location>
        <begin position="124"/>
        <end position="138"/>
    </location>
</feature>